<keyword evidence="3 8" id="KW-1134">Transmembrane beta strand</keyword>
<evidence type="ECO:0000259" key="12">
    <source>
        <dbReference type="Pfam" id="PF07715"/>
    </source>
</evidence>
<evidence type="ECO:0000256" key="7">
    <source>
        <dbReference type="ARBA" id="ARBA00023237"/>
    </source>
</evidence>
<dbReference type="InterPro" id="IPR036942">
    <property type="entry name" value="Beta-barrel_TonB_sf"/>
</dbReference>
<dbReference type="EMBL" id="BMLS01000003">
    <property type="protein sequence ID" value="GGO69835.1"/>
    <property type="molecule type" value="Genomic_DNA"/>
</dbReference>
<dbReference type="Pfam" id="PF00593">
    <property type="entry name" value="TonB_dep_Rec_b-barrel"/>
    <property type="match status" value="1"/>
</dbReference>
<dbReference type="InterPro" id="IPR037066">
    <property type="entry name" value="Plug_dom_sf"/>
</dbReference>
<comment type="similarity">
    <text evidence="8 9">Belongs to the TonB-dependent receptor family.</text>
</comment>
<proteinExistence type="inferred from homology"/>
<dbReference type="InterPro" id="IPR012910">
    <property type="entry name" value="Plug_dom"/>
</dbReference>
<evidence type="ECO:0000256" key="2">
    <source>
        <dbReference type="ARBA" id="ARBA00022448"/>
    </source>
</evidence>
<dbReference type="Gene3D" id="2.170.130.10">
    <property type="entry name" value="TonB-dependent receptor, plug domain"/>
    <property type="match status" value="1"/>
</dbReference>
<evidence type="ECO:0000256" key="1">
    <source>
        <dbReference type="ARBA" id="ARBA00004571"/>
    </source>
</evidence>
<dbReference type="Pfam" id="PF07715">
    <property type="entry name" value="Plug"/>
    <property type="match status" value="1"/>
</dbReference>
<feature type="chain" id="PRO_5036926465" evidence="10">
    <location>
        <begin position="30"/>
        <end position="1007"/>
    </location>
</feature>
<feature type="signal peptide" evidence="10">
    <location>
        <begin position="1"/>
        <end position="29"/>
    </location>
</feature>
<evidence type="ECO:0000256" key="9">
    <source>
        <dbReference type="RuleBase" id="RU003357"/>
    </source>
</evidence>
<keyword evidence="2 8" id="KW-0813">Transport</keyword>
<dbReference type="InterPro" id="IPR000531">
    <property type="entry name" value="Beta-barrel_TonB"/>
</dbReference>
<keyword evidence="6 8" id="KW-0472">Membrane</keyword>
<reference evidence="13" key="2">
    <citation type="submission" date="2020-09" db="EMBL/GenBank/DDBJ databases">
        <authorList>
            <person name="Sun Q."/>
            <person name="Zhou Y."/>
        </authorList>
    </citation>
    <scope>NUCLEOTIDE SEQUENCE</scope>
    <source>
        <strain evidence="13">CGMCC 1.7086</strain>
    </source>
</reference>
<dbReference type="SUPFAM" id="SSF56935">
    <property type="entry name" value="Porins"/>
    <property type="match status" value="1"/>
</dbReference>
<dbReference type="AlphaFoldDB" id="A0A917YXY1"/>
<evidence type="ECO:0000259" key="11">
    <source>
        <dbReference type="Pfam" id="PF00593"/>
    </source>
</evidence>
<keyword evidence="14" id="KW-1185">Reference proteome</keyword>
<keyword evidence="10" id="KW-0732">Signal</keyword>
<name>A0A917YXY1_9ALTE</name>
<dbReference type="GO" id="GO:0009279">
    <property type="term" value="C:cell outer membrane"/>
    <property type="evidence" value="ECO:0007669"/>
    <property type="project" value="UniProtKB-SubCell"/>
</dbReference>
<evidence type="ECO:0000256" key="3">
    <source>
        <dbReference type="ARBA" id="ARBA00022452"/>
    </source>
</evidence>
<feature type="domain" description="TonB-dependent receptor-like beta-barrel" evidence="11">
    <location>
        <begin position="461"/>
        <end position="972"/>
    </location>
</feature>
<evidence type="ECO:0000256" key="8">
    <source>
        <dbReference type="PROSITE-ProRule" id="PRU01360"/>
    </source>
</evidence>
<keyword evidence="7 8" id="KW-0998">Cell outer membrane</keyword>
<dbReference type="Proteomes" id="UP000606935">
    <property type="component" value="Unassembled WGS sequence"/>
</dbReference>
<keyword evidence="4 8" id="KW-0812">Transmembrane</keyword>
<evidence type="ECO:0000313" key="13">
    <source>
        <dbReference type="EMBL" id="GGO69835.1"/>
    </source>
</evidence>
<evidence type="ECO:0000256" key="6">
    <source>
        <dbReference type="ARBA" id="ARBA00023136"/>
    </source>
</evidence>
<evidence type="ECO:0000256" key="5">
    <source>
        <dbReference type="ARBA" id="ARBA00023077"/>
    </source>
</evidence>
<reference evidence="13" key="1">
    <citation type="journal article" date="2014" name="Int. J. Syst. Evol. Microbiol.">
        <title>Complete genome sequence of Corynebacterium casei LMG S-19264T (=DSM 44701T), isolated from a smear-ripened cheese.</title>
        <authorList>
            <consortium name="US DOE Joint Genome Institute (JGI-PGF)"/>
            <person name="Walter F."/>
            <person name="Albersmeier A."/>
            <person name="Kalinowski J."/>
            <person name="Ruckert C."/>
        </authorList>
    </citation>
    <scope>NUCLEOTIDE SEQUENCE</scope>
    <source>
        <strain evidence="13">CGMCC 1.7086</strain>
    </source>
</reference>
<evidence type="ECO:0000256" key="10">
    <source>
        <dbReference type="SAM" id="SignalP"/>
    </source>
</evidence>
<dbReference type="PROSITE" id="PS52016">
    <property type="entry name" value="TONB_DEPENDENT_REC_3"/>
    <property type="match status" value="1"/>
</dbReference>
<keyword evidence="13" id="KW-0675">Receptor</keyword>
<evidence type="ECO:0000256" key="4">
    <source>
        <dbReference type="ARBA" id="ARBA00022692"/>
    </source>
</evidence>
<dbReference type="Gene3D" id="2.40.170.20">
    <property type="entry name" value="TonB-dependent receptor, beta-barrel domain"/>
    <property type="match status" value="1"/>
</dbReference>
<comment type="caution">
    <text evidence="13">The sequence shown here is derived from an EMBL/GenBank/DDBJ whole genome shotgun (WGS) entry which is preliminary data.</text>
</comment>
<accession>A0A917YXY1</accession>
<protein>
    <submittedName>
        <fullName evidence="13">TonB-dependent receptor</fullName>
    </submittedName>
</protein>
<sequence length="1007" mass="110058">MKTSNSNKCNLSPLALCILTALGSSAAIAQQTTGVERTEVAGAQVQNTESTAAKLQKEQEQDLEKVVVVGSSIKGLNVTGALPVSLMDQKDIDAIAATSGADLFAAIPSNGNVNFNGNDVVSGVYASRGDVASINLRSIGTGNTLVLLNGRRLVQHPGSQTENSVPVTTVNMNAIPVMGIRRVEVLHDGAAAIYGSDAVAGVVNSEMRSDFDGYRFDVQYGEAENTSRSKLNMNMLGGWYVNDQATNLTLSMNYYKASDVMASELPYAASADRRSYLEGTSWEGDTQFRNTSTTTPWGRFDASQGVSGLTTGAGRFHIEPVDGSDSNQECVLANGLCIDSGSISSDQRFDTNQSRTMIPETERANAFLFINHEMDSGTELYGELSYYWAESNSQRAETATLTSAPVTISKDAYWNPLGSGVNRVSGFDIPAEGLDVKIDAYRVVDAGVRKINVVNKTYRSLAGARGNFGNWDWDSAVLYSAAKTDDTTYNRTSLTKFQQAVNRTDESAYNPFCGATCNSQASIDPFLVNISRVGETELALVDYKLSNPSLFSLPAGNVGVAFGTEWRYESFENDYDDRLDGTTVYTDAVTGTVYETDVMGSSGQPDADGSRNVFSAFVELAGPLVSPEMDIPLVEKLDFQIAGRYERYNDVGSVFKPKAVLSWYPAQSVQIRASYAEGFRAPNLEQLHTARTARVNYPIDYYRCQAQINKGEIESLSACSGSDSSENIRFGNPDLKPEKDYNYGLGMVYTPAFVENLTLTADFWRIEQEDLVGIRSYQNIADLDYLYRMNGSSNPNVIRSAPTADDIAFFAGSGLEAVGDMMDIYGLFENLDSRTTEGLDLGIYYKLNRTAFGDFDFKLNGAKLLESYQSVDEESAKLAALGISLDDVGDMIQMDGRPEWQASGTISWRNGNWGAGLFAKYVGDFYDTSAVNDETGEFWHVSSWNTVSLYGQYSFDEGAMDGMRLRVGVRNLFDREPPLADETYGYDASLHSAEGRYFYVSLQTNFF</sequence>
<evidence type="ECO:0000313" key="14">
    <source>
        <dbReference type="Proteomes" id="UP000606935"/>
    </source>
</evidence>
<dbReference type="PANTHER" id="PTHR47234">
    <property type="match status" value="1"/>
</dbReference>
<keyword evidence="5 9" id="KW-0798">TonB box</keyword>
<dbReference type="RefSeq" id="WP_188694679.1">
    <property type="nucleotide sequence ID" value="NZ_BMLS01000003.1"/>
</dbReference>
<dbReference type="InterPro" id="IPR039426">
    <property type="entry name" value="TonB-dep_rcpt-like"/>
</dbReference>
<feature type="domain" description="TonB-dependent receptor plug" evidence="12">
    <location>
        <begin position="83"/>
        <end position="202"/>
    </location>
</feature>
<organism evidence="13 14">
    <name type="scientific">Bowmanella pacifica</name>
    <dbReference type="NCBI Taxonomy" id="502051"/>
    <lineage>
        <taxon>Bacteria</taxon>
        <taxon>Pseudomonadati</taxon>
        <taxon>Pseudomonadota</taxon>
        <taxon>Gammaproteobacteria</taxon>
        <taxon>Alteromonadales</taxon>
        <taxon>Alteromonadaceae</taxon>
        <taxon>Bowmanella</taxon>
    </lineage>
</organism>
<dbReference type="PANTHER" id="PTHR47234:SF2">
    <property type="entry name" value="TONB-DEPENDENT RECEPTOR"/>
    <property type="match status" value="1"/>
</dbReference>
<comment type="subcellular location">
    <subcellularLocation>
        <location evidence="1 8">Cell outer membrane</location>
        <topology evidence="1 8">Multi-pass membrane protein</topology>
    </subcellularLocation>
</comment>
<gene>
    <name evidence="13" type="ORF">GCM10010982_21920</name>
</gene>